<dbReference type="InterPro" id="IPR029068">
    <property type="entry name" value="Glyas_Bleomycin-R_OHBP_Dase"/>
</dbReference>
<name>A0A0K1PK08_9BACT</name>
<sequence>MSFHEALVEQKARLRFDYPEYNLKLAQIANLLFIGGTPDSLAPFTATHATFLVDDIQAFARALPARGAEILEAPKEVPTGWNMLVRHPDGTLVEYVEHRDKNPADRM</sequence>
<evidence type="ECO:0000313" key="1">
    <source>
        <dbReference type="EMBL" id="AKU93449.1"/>
    </source>
</evidence>
<dbReference type="KEGG" id="llu:AKJ09_00113"/>
<keyword evidence="2" id="KW-1185">Reference proteome</keyword>
<organism evidence="1 2">
    <name type="scientific">Labilithrix luteola</name>
    <dbReference type="NCBI Taxonomy" id="1391654"/>
    <lineage>
        <taxon>Bacteria</taxon>
        <taxon>Pseudomonadati</taxon>
        <taxon>Myxococcota</taxon>
        <taxon>Polyangia</taxon>
        <taxon>Polyangiales</taxon>
        <taxon>Labilitrichaceae</taxon>
        <taxon>Labilithrix</taxon>
    </lineage>
</organism>
<reference evidence="1 2" key="1">
    <citation type="submission" date="2015-08" db="EMBL/GenBank/DDBJ databases">
        <authorList>
            <person name="Babu N.S."/>
            <person name="Beckwith C.J."/>
            <person name="Beseler K.G."/>
            <person name="Brison A."/>
            <person name="Carone J.V."/>
            <person name="Caskin T.P."/>
            <person name="Diamond M."/>
            <person name="Durham M.E."/>
            <person name="Foxe J.M."/>
            <person name="Go M."/>
            <person name="Henderson B.A."/>
            <person name="Jones I.B."/>
            <person name="McGettigan J.A."/>
            <person name="Micheletti S.J."/>
            <person name="Nasrallah M.E."/>
            <person name="Ortiz D."/>
            <person name="Piller C.R."/>
            <person name="Privatt S.R."/>
            <person name="Schneider S.L."/>
            <person name="Sharp S."/>
            <person name="Smith T.C."/>
            <person name="Stanton J.D."/>
            <person name="Ullery H.E."/>
            <person name="Wilson R.J."/>
            <person name="Serrano M.G."/>
            <person name="Buck G."/>
            <person name="Lee V."/>
            <person name="Wang Y."/>
            <person name="Carvalho R."/>
            <person name="Voegtly L."/>
            <person name="Shi R."/>
            <person name="Duckworth R."/>
            <person name="Johnson A."/>
            <person name="Loviza R."/>
            <person name="Walstead R."/>
            <person name="Shah Z."/>
            <person name="Kiflezghi M."/>
            <person name="Wade K."/>
            <person name="Ball S.L."/>
            <person name="Bradley K.W."/>
            <person name="Asai D.J."/>
            <person name="Bowman C.A."/>
            <person name="Russell D.A."/>
            <person name="Pope W.H."/>
            <person name="Jacobs-Sera D."/>
            <person name="Hendrix R.W."/>
            <person name="Hatfull G.F."/>
        </authorList>
    </citation>
    <scope>NUCLEOTIDE SEQUENCE [LARGE SCALE GENOMIC DNA]</scope>
    <source>
        <strain evidence="1 2">DSM 27648</strain>
    </source>
</reference>
<dbReference type="SUPFAM" id="SSF54593">
    <property type="entry name" value="Glyoxalase/Bleomycin resistance protein/Dihydroxybiphenyl dioxygenase"/>
    <property type="match status" value="1"/>
</dbReference>
<protein>
    <recommendedName>
        <fullName evidence="3">VOC domain-containing protein</fullName>
    </recommendedName>
</protein>
<accession>A0A0K1PK08</accession>
<dbReference type="AlphaFoldDB" id="A0A0K1PK08"/>
<evidence type="ECO:0008006" key="3">
    <source>
        <dbReference type="Google" id="ProtNLM"/>
    </source>
</evidence>
<evidence type="ECO:0000313" key="2">
    <source>
        <dbReference type="Proteomes" id="UP000064967"/>
    </source>
</evidence>
<gene>
    <name evidence="1" type="ORF">AKJ09_00113</name>
</gene>
<dbReference type="STRING" id="1391654.AKJ09_00113"/>
<dbReference type="Proteomes" id="UP000064967">
    <property type="component" value="Chromosome"/>
</dbReference>
<dbReference type="CDD" id="cd06587">
    <property type="entry name" value="VOC"/>
    <property type="match status" value="1"/>
</dbReference>
<dbReference type="PATRIC" id="fig|1391654.3.peg.128"/>
<dbReference type="Gene3D" id="3.10.180.10">
    <property type="entry name" value="2,3-Dihydroxybiphenyl 1,2-Dioxygenase, domain 1"/>
    <property type="match status" value="1"/>
</dbReference>
<dbReference type="EMBL" id="CP012333">
    <property type="protein sequence ID" value="AKU93449.1"/>
    <property type="molecule type" value="Genomic_DNA"/>
</dbReference>
<proteinExistence type="predicted"/>